<protein>
    <recommendedName>
        <fullName evidence="4">Yeast cell wall synthesis Kre9/Knh1-like N-terminal domain-containing protein</fullName>
    </recommendedName>
</protein>
<dbReference type="InterPro" id="IPR018466">
    <property type="entry name" value="Kre9/Knh1-like_N"/>
</dbReference>
<feature type="domain" description="Yeast cell wall synthesis Kre9/Knh1-like N-terminal" evidence="4">
    <location>
        <begin position="136"/>
        <end position="231"/>
    </location>
</feature>
<evidence type="ECO:0000256" key="2">
    <source>
        <dbReference type="SAM" id="MobiDB-lite"/>
    </source>
</evidence>
<evidence type="ECO:0000313" key="5">
    <source>
        <dbReference type="EMBL" id="KAG9322024.1"/>
    </source>
</evidence>
<dbReference type="EMBL" id="JAIFTL010000170">
    <property type="protein sequence ID" value="KAG9322024.1"/>
    <property type="molecule type" value="Genomic_DNA"/>
</dbReference>
<dbReference type="Pfam" id="PF10342">
    <property type="entry name" value="Kre9_KNH"/>
    <property type="match status" value="1"/>
</dbReference>
<keyword evidence="1 3" id="KW-0732">Signal</keyword>
<feature type="region of interest" description="Disordered" evidence="2">
    <location>
        <begin position="41"/>
        <end position="121"/>
    </location>
</feature>
<feature type="compositionally biased region" description="Low complexity" evidence="2">
    <location>
        <begin position="85"/>
        <end position="101"/>
    </location>
</feature>
<feature type="region of interest" description="Disordered" evidence="2">
    <location>
        <begin position="236"/>
        <end position="306"/>
    </location>
</feature>
<feature type="compositionally biased region" description="Pro residues" evidence="2">
    <location>
        <begin position="265"/>
        <end position="282"/>
    </location>
</feature>
<name>A0A9P8A149_MORAP</name>
<comment type="caution">
    <text evidence="5">The sequence shown here is derived from an EMBL/GenBank/DDBJ whole genome shotgun (WGS) entry which is preliminary data.</text>
</comment>
<proteinExistence type="predicted"/>
<evidence type="ECO:0000259" key="4">
    <source>
        <dbReference type="Pfam" id="PF10342"/>
    </source>
</evidence>
<dbReference type="AlphaFoldDB" id="A0A9P8A149"/>
<reference evidence="5" key="1">
    <citation type="submission" date="2021-07" db="EMBL/GenBank/DDBJ databases">
        <title>Draft genome of Mortierella alpina, strain LL118, isolated from an aspen leaf litter sample.</title>
        <authorList>
            <person name="Yang S."/>
            <person name="Vinatzer B.A."/>
        </authorList>
    </citation>
    <scope>NUCLEOTIDE SEQUENCE</scope>
    <source>
        <strain evidence="5">LL118</strain>
    </source>
</reference>
<sequence length="331" mass="34781">MKIATMSVLLCLAATAAAASISRPDHAVITLERRNDIAAALRSNGDISYAAPKQKRHDDESKDDDGDNDEDDDEDKKKKDGGGSKKPPAGKAPAGKAPAGKDGAKTVPGKGVAAPNTNANNALAHDASSPLWLVQPFGQSVWEQGRAYEIRWGPNPNGEYAKALKPNSPIDISLVQGLPGNLKEVAVLKKAANEATHKFKWTVPANVPLAKNYAIRIHRGPLDTYSHYFEIVKTGDARSSKSNVGDPEELPQKGDLPMPLNKGPGPKPAGPPNPPPNPPPAVAKPDPLATKPTIPDTAAKPITPSSAAVSEVKGANMLAFAMALFSAAYFL</sequence>
<feature type="compositionally biased region" description="Acidic residues" evidence="2">
    <location>
        <begin position="61"/>
        <end position="74"/>
    </location>
</feature>
<organism evidence="5 6">
    <name type="scientific">Mortierella alpina</name>
    <name type="common">Oleaginous fungus</name>
    <name type="synonym">Mortierella renispora</name>
    <dbReference type="NCBI Taxonomy" id="64518"/>
    <lineage>
        <taxon>Eukaryota</taxon>
        <taxon>Fungi</taxon>
        <taxon>Fungi incertae sedis</taxon>
        <taxon>Mucoromycota</taxon>
        <taxon>Mortierellomycotina</taxon>
        <taxon>Mortierellomycetes</taxon>
        <taxon>Mortierellales</taxon>
        <taxon>Mortierellaceae</taxon>
        <taxon>Mortierella</taxon>
    </lineage>
</organism>
<evidence type="ECO:0000313" key="6">
    <source>
        <dbReference type="Proteomes" id="UP000717515"/>
    </source>
</evidence>
<gene>
    <name evidence="5" type="ORF">KVV02_003413</name>
</gene>
<evidence type="ECO:0000256" key="3">
    <source>
        <dbReference type="SAM" id="SignalP"/>
    </source>
</evidence>
<accession>A0A9P8A149</accession>
<feature type="signal peptide" evidence="3">
    <location>
        <begin position="1"/>
        <end position="18"/>
    </location>
</feature>
<evidence type="ECO:0000256" key="1">
    <source>
        <dbReference type="ARBA" id="ARBA00022729"/>
    </source>
</evidence>
<feature type="chain" id="PRO_5040398998" description="Yeast cell wall synthesis Kre9/Knh1-like N-terminal domain-containing protein" evidence="3">
    <location>
        <begin position="19"/>
        <end position="331"/>
    </location>
</feature>
<dbReference type="Proteomes" id="UP000717515">
    <property type="component" value="Unassembled WGS sequence"/>
</dbReference>